<feature type="region of interest" description="Disordered" evidence="1">
    <location>
        <begin position="46"/>
        <end position="105"/>
    </location>
</feature>
<name>A0ABP1G7Q9_9CHLO</name>
<keyword evidence="3" id="KW-1185">Reference proteome</keyword>
<dbReference type="EMBL" id="CAXHTA020000018">
    <property type="protein sequence ID" value="CAL5228184.1"/>
    <property type="molecule type" value="Genomic_DNA"/>
</dbReference>
<sequence>MAECPLCGSSVPVEQLQAHVDAELQKLDAAASQASSVPSVAIAQHARQAAKGARPAKRALQQKSSTAEGRRCISQAAIRKEKSTGRRQPQQQRAPPARQQGFNHYDNGRGLWDGDMAGLDGLETVGLDCWEGFGTMSMGRL</sequence>
<protein>
    <submittedName>
        <fullName evidence="2">G11267 protein</fullName>
    </submittedName>
</protein>
<comment type="caution">
    <text evidence="2">The sequence shown here is derived from an EMBL/GenBank/DDBJ whole genome shotgun (WGS) entry which is preliminary data.</text>
</comment>
<accession>A0ABP1G7Q9</accession>
<evidence type="ECO:0000256" key="1">
    <source>
        <dbReference type="SAM" id="MobiDB-lite"/>
    </source>
</evidence>
<organism evidence="2 3">
    <name type="scientific">Coccomyxa viridis</name>
    <dbReference type="NCBI Taxonomy" id="1274662"/>
    <lineage>
        <taxon>Eukaryota</taxon>
        <taxon>Viridiplantae</taxon>
        <taxon>Chlorophyta</taxon>
        <taxon>core chlorophytes</taxon>
        <taxon>Trebouxiophyceae</taxon>
        <taxon>Trebouxiophyceae incertae sedis</taxon>
        <taxon>Coccomyxaceae</taxon>
        <taxon>Coccomyxa</taxon>
    </lineage>
</organism>
<gene>
    <name evidence="2" type="primary">g11267</name>
    <name evidence="2" type="ORF">VP750_LOCUS10090</name>
</gene>
<dbReference type="PANTHER" id="PTHR38382:SF1">
    <property type="entry name" value="RNA-BINDING PROTEIN"/>
    <property type="match status" value="1"/>
</dbReference>
<proteinExistence type="predicted"/>
<dbReference type="PANTHER" id="PTHR38382">
    <property type="entry name" value="RNA-BINDING PROTEIN"/>
    <property type="match status" value="1"/>
</dbReference>
<dbReference type="Proteomes" id="UP001497392">
    <property type="component" value="Unassembled WGS sequence"/>
</dbReference>
<feature type="compositionally biased region" description="Low complexity" evidence="1">
    <location>
        <begin position="86"/>
        <end position="100"/>
    </location>
</feature>
<reference evidence="2 3" key="1">
    <citation type="submission" date="2024-06" db="EMBL/GenBank/DDBJ databases">
        <authorList>
            <person name="Kraege A."/>
            <person name="Thomma B."/>
        </authorList>
    </citation>
    <scope>NUCLEOTIDE SEQUENCE [LARGE SCALE GENOMIC DNA]</scope>
</reference>
<evidence type="ECO:0000313" key="2">
    <source>
        <dbReference type="EMBL" id="CAL5228184.1"/>
    </source>
</evidence>
<evidence type="ECO:0000313" key="3">
    <source>
        <dbReference type="Proteomes" id="UP001497392"/>
    </source>
</evidence>